<sequence>MDYAVDMSVVMKVNRNCDYCRQKVGEMMQCLHELYSVDFLGDDNTVKIKARANPGLLLMVIERYGDHGKVSEIHLDGKLMTPLPGGGFSGHSGVFLPPNPAANYPYPSPYPPPHPQYFAGNCAYSMSSINQHTQSLPLPIQPPPPRPFYSYTYIEPPYWPTSSSSGAGCVIM</sequence>
<dbReference type="AlphaFoldDB" id="A0A6D2HLQ0"/>
<protein>
    <recommendedName>
        <fullName evidence="3">HMA domain-containing protein</fullName>
    </recommendedName>
</protein>
<organism evidence="1 2">
    <name type="scientific">Microthlaspi erraticum</name>
    <dbReference type="NCBI Taxonomy" id="1685480"/>
    <lineage>
        <taxon>Eukaryota</taxon>
        <taxon>Viridiplantae</taxon>
        <taxon>Streptophyta</taxon>
        <taxon>Embryophyta</taxon>
        <taxon>Tracheophyta</taxon>
        <taxon>Spermatophyta</taxon>
        <taxon>Magnoliopsida</taxon>
        <taxon>eudicotyledons</taxon>
        <taxon>Gunneridae</taxon>
        <taxon>Pentapetalae</taxon>
        <taxon>rosids</taxon>
        <taxon>malvids</taxon>
        <taxon>Brassicales</taxon>
        <taxon>Brassicaceae</taxon>
        <taxon>Coluteocarpeae</taxon>
        <taxon>Microthlaspi</taxon>
    </lineage>
</organism>
<proteinExistence type="predicted"/>
<evidence type="ECO:0000313" key="1">
    <source>
        <dbReference type="EMBL" id="CAA7016311.1"/>
    </source>
</evidence>
<evidence type="ECO:0008006" key="3">
    <source>
        <dbReference type="Google" id="ProtNLM"/>
    </source>
</evidence>
<accession>A0A6D2HLQ0</accession>
<dbReference type="Proteomes" id="UP000467841">
    <property type="component" value="Unassembled WGS sequence"/>
</dbReference>
<dbReference type="OrthoDB" id="1110082at2759"/>
<gene>
    <name evidence="1" type="ORF">MERR_LOCUS3546</name>
</gene>
<dbReference type="EMBL" id="CACVBM020000222">
    <property type="protein sequence ID" value="CAA7016311.1"/>
    <property type="molecule type" value="Genomic_DNA"/>
</dbReference>
<comment type="caution">
    <text evidence="1">The sequence shown here is derived from an EMBL/GenBank/DDBJ whole genome shotgun (WGS) entry which is preliminary data.</text>
</comment>
<keyword evidence="2" id="KW-1185">Reference proteome</keyword>
<evidence type="ECO:0000313" key="2">
    <source>
        <dbReference type="Proteomes" id="UP000467841"/>
    </source>
</evidence>
<reference evidence="1" key="1">
    <citation type="submission" date="2020-01" db="EMBL/GenBank/DDBJ databases">
        <authorList>
            <person name="Mishra B."/>
        </authorList>
    </citation>
    <scope>NUCLEOTIDE SEQUENCE [LARGE SCALE GENOMIC DNA]</scope>
</reference>
<name>A0A6D2HLQ0_9BRAS</name>